<dbReference type="OMA" id="DNDASHW"/>
<accession>F0U556</accession>
<gene>
    <name evidence="4" type="ORF">HCEG_00619</name>
</gene>
<name>F0U556_AJEC8</name>
<dbReference type="EMBL" id="DS990636">
    <property type="protein sequence ID" value="EGC41257.1"/>
    <property type="molecule type" value="Genomic_DNA"/>
</dbReference>
<organism evidence="5">
    <name type="scientific">Ajellomyces capsulatus (strain H88)</name>
    <name type="common">Darling's disease fungus</name>
    <name type="synonym">Histoplasma capsulatum</name>
    <dbReference type="NCBI Taxonomy" id="544711"/>
    <lineage>
        <taxon>Eukaryota</taxon>
        <taxon>Fungi</taxon>
        <taxon>Dikarya</taxon>
        <taxon>Ascomycota</taxon>
        <taxon>Pezizomycotina</taxon>
        <taxon>Eurotiomycetes</taxon>
        <taxon>Eurotiomycetidae</taxon>
        <taxon>Onygenales</taxon>
        <taxon>Ajellomycetaceae</taxon>
        <taxon>Histoplasma</taxon>
    </lineage>
</organism>
<dbReference type="STRING" id="544711.F0U556"/>
<dbReference type="InterPro" id="IPR002110">
    <property type="entry name" value="Ankyrin_rpt"/>
</dbReference>
<dbReference type="AlphaFoldDB" id="F0U556"/>
<dbReference type="PROSITE" id="PS50088">
    <property type="entry name" value="ANK_REPEAT"/>
    <property type="match status" value="2"/>
</dbReference>
<dbReference type="Gene3D" id="1.25.40.20">
    <property type="entry name" value="Ankyrin repeat-containing domain"/>
    <property type="match status" value="2"/>
</dbReference>
<keyword evidence="4" id="KW-0808">Transferase</keyword>
<dbReference type="PANTHER" id="PTHR24198:SF165">
    <property type="entry name" value="ANKYRIN REPEAT-CONTAINING PROTEIN-RELATED"/>
    <property type="match status" value="1"/>
</dbReference>
<dbReference type="PROSITE" id="PS50297">
    <property type="entry name" value="ANK_REP_REGION"/>
    <property type="match status" value="2"/>
</dbReference>
<dbReference type="HOGENOM" id="CLU_1383796_0_0_1"/>
<dbReference type="SUPFAM" id="SSF48403">
    <property type="entry name" value="Ankyrin repeat"/>
    <property type="match status" value="1"/>
</dbReference>
<keyword evidence="4" id="KW-0418">Kinase</keyword>
<evidence type="ECO:0000313" key="5">
    <source>
        <dbReference type="Proteomes" id="UP000008142"/>
    </source>
</evidence>
<dbReference type="OrthoDB" id="4188641at2759"/>
<evidence type="ECO:0000256" key="1">
    <source>
        <dbReference type="ARBA" id="ARBA00022737"/>
    </source>
</evidence>
<sequence>MNEKFPDVFFYYFGLSGAVDGGHAAVVKVLLEAGASSDSADEVGGALLLYALYCMGEDMLKLLFKGMNGHDWCRGRYKYSASFLRFCKWQREKDANVYTEDNDASHWSVDDGEDAVVKLLLDKGGTPLDLAVMRRNEVIVRLLLEKGVNTNSKNNHGWTPLDLAAVNRHGAIVRLLLENGAGEVMGRCHWTCVHGQQ</sequence>
<dbReference type="GO" id="GO:0004674">
    <property type="term" value="F:protein serine/threonine kinase activity"/>
    <property type="evidence" value="ECO:0007669"/>
    <property type="project" value="UniProtKB-KW"/>
</dbReference>
<dbReference type="InterPro" id="IPR036770">
    <property type="entry name" value="Ankyrin_rpt-contain_sf"/>
</dbReference>
<keyword evidence="4" id="KW-0723">Serine/threonine-protein kinase</keyword>
<keyword evidence="2 3" id="KW-0040">ANK repeat</keyword>
<protein>
    <submittedName>
        <fullName evidence="4">Serine/threonine protein kinase ripk4</fullName>
    </submittedName>
</protein>
<dbReference type="Pfam" id="PF12796">
    <property type="entry name" value="Ank_2"/>
    <property type="match status" value="1"/>
</dbReference>
<dbReference type="PANTHER" id="PTHR24198">
    <property type="entry name" value="ANKYRIN REPEAT AND PROTEIN KINASE DOMAIN-CONTAINING PROTEIN"/>
    <property type="match status" value="1"/>
</dbReference>
<evidence type="ECO:0000313" key="4">
    <source>
        <dbReference type="EMBL" id="EGC41257.1"/>
    </source>
</evidence>
<feature type="repeat" description="ANK" evidence="3">
    <location>
        <begin position="123"/>
        <end position="155"/>
    </location>
</feature>
<evidence type="ECO:0000256" key="3">
    <source>
        <dbReference type="PROSITE-ProRule" id="PRU00023"/>
    </source>
</evidence>
<evidence type="ECO:0000256" key="2">
    <source>
        <dbReference type="ARBA" id="ARBA00023043"/>
    </source>
</evidence>
<reference evidence="5" key="1">
    <citation type="submission" date="2008-07" db="EMBL/GenBank/DDBJ databases">
        <title>Annotation of Ajellomyces capsulatus strain H88.</title>
        <authorList>
            <person name="Champion M."/>
            <person name="Cuomo C."/>
            <person name="Ma L.-J."/>
            <person name="Henn M.R."/>
            <person name="Sil A."/>
            <person name="Goldman B."/>
            <person name="Young S.K."/>
            <person name="Kodira C.D."/>
            <person name="Zeng Q."/>
            <person name="Koehrsen M."/>
            <person name="Alvarado L."/>
            <person name="Berlin A."/>
            <person name="Borenstein D."/>
            <person name="Chen Z."/>
            <person name="Engels R."/>
            <person name="Freedman E."/>
            <person name="Gellesch M."/>
            <person name="Goldberg J."/>
            <person name="Griggs A."/>
            <person name="Gujja S."/>
            <person name="Heiman D."/>
            <person name="Hepburn T."/>
            <person name="Howarth C."/>
            <person name="Jen D."/>
            <person name="Larson L."/>
            <person name="Lewis B."/>
            <person name="Mehta T."/>
            <person name="Park D."/>
            <person name="Pearson M."/>
            <person name="Roberts A."/>
            <person name="Saif S."/>
            <person name="Shea T."/>
            <person name="Shenoy N."/>
            <person name="Sisk P."/>
            <person name="Stolte C."/>
            <person name="Sykes S."/>
            <person name="Walk T."/>
            <person name="White J."/>
            <person name="Yandava C."/>
            <person name="Klein B."/>
            <person name="McEwen J.G."/>
            <person name="Puccia R."/>
            <person name="Goldman G.H."/>
            <person name="Felipe M.S."/>
            <person name="Nino-Vega G."/>
            <person name="San-Blas G."/>
            <person name="Taylor J."/>
            <person name="Mendoza L."/>
            <person name="Galagan J."/>
            <person name="Nusbaum C."/>
            <person name="Birren B."/>
        </authorList>
    </citation>
    <scope>NUCLEOTIDE SEQUENCE [LARGE SCALE GENOMIC DNA]</scope>
    <source>
        <strain evidence="5">H88</strain>
    </source>
</reference>
<dbReference type="SMART" id="SM00248">
    <property type="entry name" value="ANK"/>
    <property type="match status" value="3"/>
</dbReference>
<proteinExistence type="predicted"/>
<dbReference type="Proteomes" id="UP000008142">
    <property type="component" value="Unassembled WGS sequence"/>
</dbReference>
<feature type="repeat" description="ANK" evidence="3">
    <location>
        <begin position="156"/>
        <end position="181"/>
    </location>
</feature>
<keyword evidence="1" id="KW-0677">Repeat</keyword>